<sequence>MAVGGVYIFRATLWLLPTNLYCSLSLLSGGFKLVSALSLVPIHIHPNSGVTLSNPNPEESLIQDSGVQQQREEVEMLCLSFGTVYDSHQNGSNSHKPQWKSHKTRELCEHTSGPAVNFKYQTKTQTLNIGHFSK</sequence>
<dbReference type="EMBL" id="CADEAL010004290">
    <property type="protein sequence ID" value="CAB1456179.1"/>
    <property type="molecule type" value="Genomic_DNA"/>
</dbReference>
<accession>A0A9N7ZBZ3</accession>
<gene>
    <name evidence="1" type="ORF">PLEPLA_LOCUS43960</name>
</gene>
<keyword evidence="2" id="KW-1185">Reference proteome</keyword>
<evidence type="ECO:0000313" key="1">
    <source>
        <dbReference type="EMBL" id="CAB1456179.1"/>
    </source>
</evidence>
<organism evidence="1 2">
    <name type="scientific">Pleuronectes platessa</name>
    <name type="common">European plaice</name>
    <dbReference type="NCBI Taxonomy" id="8262"/>
    <lineage>
        <taxon>Eukaryota</taxon>
        <taxon>Metazoa</taxon>
        <taxon>Chordata</taxon>
        <taxon>Craniata</taxon>
        <taxon>Vertebrata</taxon>
        <taxon>Euteleostomi</taxon>
        <taxon>Actinopterygii</taxon>
        <taxon>Neopterygii</taxon>
        <taxon>Teleostei</taxon>
        <taxon>Neoteleostei</taxon>
        <taxon>Acanthomorphata</taxon>
        <taxon>Carangaria</taxon>
        <taxon>Pleuronectiformes</taxon>
        <taxon>Pleuronectoidei</taxon>
        <taxon>Pleuronectidae</taxon>
        <taxon>Pleuronectes</taxon>
    </lineage>
</organism>
<dbReference type="AlphaFoldDB" id="A0A9N7ZBZ3"/>
<evidence type="ECO:0000313" key="2">
    <source>
        <dbReference type="Proteomes" id="UP001153269"/>
    </source>
</evidence>
<reference evidence="1" key="1">
    <citation type="submission" date="2020-03" db="EMBL/GenBank/DDBJ databases">
        <authorList>
            <person name="Weist P."/>
        </authorList>
    </citation>
    <scope>NUCLEOTIDE SEQUENCE</scope>
</reference>
<name>A0A9N7ZBZ3_PLEPL</name>
<protein>
    <submittedName>
        <fullName evidence="1">Uncharacterized protein</fullName>
    </submittedName>
</protein>
<dbReference type="Proteomes" id="UP001153269">
    <property type="component" value="Unassembled WGS sequence"/>
</dbReference>
<comment type="caution">
    <text evidence="1">The sequence shown here is derived from an EMBL/GenBank/DDBJ whole genome shotgun (WGS) entry which is preliminary data.</text>
</comment>
<proteinExistence type="predicted"/>